<accession>A0ABY6QQB9</accession>
<evidence type="ECO:0000313" key="4">
    <source>
        <dbReference type="Proteomes" id="UP001164506"/>
    </source>
</evidence>
<dbReference type="InterPro" id="IPR006016">
    <property type="entry name" value="UspA"/>
</dbReference>
<keyword evidence="4" id="KW-1185">Reference proteome</keyword>
<dbReference type="SUPFAM" id="SSF52402">
    <property type="entry name" value="Adenine nucleotide alpha hydrolases-like"/>
    <property type="match status" value="2"/>
</dbReference>
<dbReference type="RefSeq" id="WP_267258051.1">
    <property type="nucleotide sequence ID" value="NZ_CP084204.1"/>
</dbReference>
<evidence type="ECO:0000259" key="2">
    <source>
        <dbReference type="Pfam" id="PF00582"/>
    </source>
</evidence>
<reference evidence="3" key="1">
    <citation type="submission" date="2021-09" db="EMBL/GenBank/DDBJ databases">
        <title>Complete genome sequence and metabolic characterization of Streptomyces tanashiensis DSM 731 the producer of antibacterial Kalafungin and diverse secondary metabolites.</title>
        <authorList>
            <person name="Abbasi M.N."/>
            <person name="Anwar M.N."/>
            <person name="Alam K."/>
            <person name="Shoaib M."/>
            <person name="Lin Z."/>
            <person name="Hayat M."/>
            <person name="Ali M.I."/>
            <person name="Malik H.M.T."/>
            <person name="Ahmed I."/>
            <person name="Li A."/>
            <person name="Hailong Wang H."/>
            <person name="Zhang Y."/>
        </authorList>
    </citation>
    <scope>NUCLEOTIDE SEQUENCE</scope>
    <source>
        <strain evidence="3">Kala</strain>
    </source>
</reference>
<dbReference type="EMBL" id="CP084204">
    <property type="protein sequence ID" value="UZX19802.1"/>
    <property type="molecule type" value="Genomic_DNA"/>
</dbReference>
<dbReference type="PANTHER" id="PTHR46268:SF6">
    <property type="entry name" value="UNIVERSAL STRESS PROTEIN UP12"/>
    <property type="match status" value="1"/>
</dbReference>
<feature type="domain" description="UspA" evidence="2">
    <location>
        <begin position="12"/>
        <end position="145"/>
    </location>
</feature>
<feature type="domain" description="UspA" evidence="2">
    <location>
        <begin position="156"/>
        <end position="287"/>
    </location>
</feature>
<name>A0ABY6QQB9_9ACTN</name>
<evidence type="ECO:0000313" key="3">
    <source>
        <dbReference type="EMBL" id="UZX19802.1"/>
    </source>
</evidence>
<gene>
    <name evidence="3" type="ORF">LDH80_03245</name>
</gene>
<proteinExistence type="inferred from homology"/>
<dbReference type="GeneID" id="95598425"/>
<dbReference type="InterPro" id="IPR014729">
    <property type="entry name" value="Rossmann-like_a/b/a_fold"/>
</dbReference>
<sequence length="304" mass="31164">MNGTTAGSALGTVVVGVDGSSSARAAVTWAAAEAARRGRGLYLVHATDVESHAPMLSRDETARLERAGREILGQAAEAVAARHPELTVIKELARGAPSAALRHVAALSGTIVVGHRGRGGFSSLLLGSVGLETVANASTPVVVVRGATEGAETGAVLAAVRDEEDLGCARVAAREALLRKVPLRLLHVWNGVQPSGARAGPRNGAGKLARERTLPLPGVVDRIREEFPELTVYADGEKSRSVPGTLVAASCHAGLLVVGGRRASGYVGPALGRTTLGLVQHAHCPVELIPRHGRAQGLGHGSTS</sequence>
<dbReference type="Gene3D" id="3.40.50.620">
    <property type="entry name" value="HUPs"/>
    <property type="match status" value="2"/>
</dbReference>
<organism evidence="3 4">
    <name type="scientific">Streptomyces tanashiensis</name>
    <dbReference type="NCBI Taxonomy" id="67367"/>
    <lineage>
        <taxon>Bacteria</taxon>
        <taxon>Bacillati</taxon>
        <taxon>Actinomycetota</taxon>
        <taxon>Actinomycetes</taxon>
        <taxon>Kitasatosporales</taxon>
        <taxon>Streptomycetaceae</taxon>
        <taxon>Streptomyces</taxon>
    </lineage>
</organism>
<dbReference type="Pfam" id="PF00582">
    <property type="entry name" value="Usp"/>
    <property type="match status" value="2"/>
</dbReference>
<evidence type="ECO:0000256" key="1">
    <source>
        <dbReference type="ARBA" id="ARBA00008791"/>
    </source>
</evidence>
<dbReference type="Proteomes" id="UP001164506">
    <property type="component" value="Chromosome"/>
</dbReference>
<dbReference type="InterPro" id="IPR006015">
    <property type="entry name" value="Universal_stress_UspA"/>
</dbReference>
<dbReference type="PANTHER" id="PTHR46268">
    <property type="entry name" value="STRESS RESPONSE PROTEIN NHAX"/>
    <property type="match status" value="1"/>
</dbReference>
<comment type="similarity">
    <text evidence="1">Belongs to the universal stress protein A family.</text>
</comment>
<dbReference type="PRINTS" id="PR01438">
    <property type="entry name" value="UNVRSLSTRESS"/>
</dbReference>
<protein>
    <submittedName>
        <fullName evidence="3">Universal stress protein</fullName>
    </submittedName>
</protein>